<keyword evidence="3" id="KW-1185">Reference proteome</keyword>
<evidence type="ECO:0000313" key="3">
    <source>
        <dbReference type="Proteomes" id="UP000250235"/>
    </source>
</evidence>
<dbReference type="Proteomes" id="UP000250235">
    <property type="component" value="Unassembled WGS sequence"/>
</dbReference>
<protein>
    <submittedName>
        <fullName evidence="2">Uncharacterized protein</fullName>
    </submittedName>
</protein>
<evidence type="ECO:0000313" key="2">
    <source>
        <dbReference type="EMBL" id="KZV50057.1"/>
    </source>
</evidence>
<dbReference type="EMBL" id="KQ992563">
    <property type="protein sequence ID" value="KZV50057.1"/>
    <property type="molecule type" value="Genomic_DNA"/>
</dbReference>
<accession>A0A2Z7CVP2</accession>
<feature type="region of interest" description="Disordered" evidence="1">
    <location>
        <begin position="41"/>
        <end position="60"/>
    </location>
</feature>
<proteinExistence type="predicted"/>
<name>A0A2Z7CVP2_9LAMI</name>
<dbReference type="AlphaFoldDB" id="A0A2Z7CVP2"/>
<evidence type="ECO:0000256" key="1">
    <source>
        <dbReference type="SAM" id="MobiDB-lite"/>
    </source>
</evidence>
<reference evidence="2 3" key="1">
    <citation type="journal article" date="2015" name="Proc. Natl. Acad. Sci. U.S.A.">
        <title>The resurrection genome of Boea hygrometrica: A blueprint for survival of dehydration.</title>
        <authorList>
            <person name="Xiao L."/>
            <person name="Yang G."/>
            <person name="Zhang L."/>
            <person name="Yang X."/>
            <person name="Zhao S."/>
            <person name="Ji Z."/>
            <person name="Zhou Q."/>
            <person name="Hu M."/>
            <person name="Wang Y."/>
            <person name="Chen M."/>
            <person name="Xu Y."/>
            <person name="Jin H."/>
            <person name="Xiao X."/>
            <person name="Hu G."/>
            <person name="Bao F."/>
            <person name="Hu Y."/>
            <person name="Wan P."/>
            <person name="Li L."/>
            <person name="Deng X."/>
            <person name="Kuang T."/>
            <person name="Xiang C."/>
            <person name="Zhu J.K."/>
            <person name="Oliver M.J."/>
            <person name="He Y."/>
        </authorList>
    </citation>
    <scope>NUCLEOTIDE SEQUENCE [LARGE SCALE GENOMIC DNA]</scope>
    <source>
        <strain evidence="3">cv. XS01</strain>
    </source>
</reference>
<sequence length="318" mass="36128">MEDSGHGVCEYMGATHSSQHTVLDAQQITQPAVAKLMRNASTEQRQTNDSIHNSSHNIHAQSKAVKQDHIRTFILSYNYHNSGPEQPDLKSNELTERTSANTHTHKKHMYGILDSLTPHADFAAGYKYRKDVFELLHKASSLQTQSIDLFLEVRTSMSYVSPSSTSEGSTRRFDLYNVYRPDPTTSAARTPRNYQPTAVHSELVLRLYSKTTYTEFYVIVLGRAKAKRCRIHLSKRHRFAIANFKYHLLTNSSLRLDFFFQYDVALTLASGSSIDWFYCSFLLIVMSLLMSSSLIQLLHFSSQLLIAFAQLLITVASC</sequence>
<gene>
    <name evidence="2" type="ORF">F511_34369</name>
</gene>
<organism evidence="2 3">
    <name type="scientific">Dorcoceras hygrometricum</name>
    <dbReference type="NCBI Taxonomy" id="472368"/>
    <lineage>
        <taxon>Eukaryota</taxon>
        <taxon>Viridiplantae</taxon>
        <taxon>Streptophyta</taxon>
        <taxon>Embryophyta</taxon>
        <taxon>Tracheophyta</taxon>
        <taxon>Spermatophyta</taxon>
        <taxon>Magnoliopsida</taxon>
        <taxon>eudicotyledons</taxon>
        <taxon>Gunneridae</taxon>
        <taxon>Pentapetalae</taxon>
        <taxon>asterids</taxon>
        <taxon>lamiids</taxon>
        <taxon>Lamiales</taxon>
        <taxon>Gesneriaceae</taxon>
        <taxon>Didymocarpoideae</taxon>
        <taxon>Trichosporeae</taxon>
        <taxon>Loxocarpinae</taxon>
        <taxon>Dorcoceras</taxon>
    </lineage>
</organism>